<feature type="compositionally biased region" description="Basic and acidic residues" evidence="2">
    <location>
        <begin position="25"/>
        <end position="36"/>
    </location>
</feature>
<evidence type="ECO:0000256" key="1">
    <source>
        <dbReference type="ARBA" id="ARBA00005381"/>
    </source>
</evidence>
<dbReference type="SUPFAM" id="SSF55781">
    <property type="entry name" value="GAF domain-like"/>
    <property type="match status" value="2"/>
</dbReference>
<dbReference type="SMART" id="SM00065">
    <property type="entry name" value="GAF"/>
    <property type="match status" value="2"/>
</dbReference>
<dbReference type="Proteomes" id="UP001301728">
    <property type="component" value="Unassembled WGS sequence"/>
</dbReference>
<dbReference type="PROSITE" id="PS50125">
    <property type="entry name" value="GUANYLATE_CYCLASE_2"/>
    <property type="match status" value="1"/>
</dbReference>
<dbReference type="SUPFAM" id="SSF55785">
    <property type="entry name" value="PYP-like sensor domain (PAS domain)"/>
    <property type="match status" value="1"/>
</dbReference>
<keyword evidence="6" id="KW-1185">Reference proteome</keyword>
<feature type="domain" description="PAS" evidence="3">
    <location>
        <begin position="472"/>
        <end position="525"/>
    </location>
</feature>
<feature type="compositionally biased region" description="Low complexity" evidence="2">
    <location>
        <begin position="37"/>
        <end position="52"/>
    </location>
</feature>
<dbReference type="RefSeq" id="WP_323273938.1">
    <property type="nucleotide sequence ID" value="NZ_JAYGHT010000138.1"/>
</dbReference>
<comment type="similarity">
    <text evidence="1">Belongs to the adenylyl cyclase class-3 family.</text>
</comment>
<reference evidence="5 6" key="1">
    <citation type="submission" date="2023-12" db="EMBL/GenBank/DDBJ databases">
        <title>Baltic Sea Cyanobacteria.</title>
        <authorList>
            <person name="Delbaje E."/>
            <person name="Fewer D.P."/>
            <person name="Shishido T.K."/>
        </authorList>
    </citation>
    <scope>NUCLEOTIDE SEQUENCE [LARGE SCALE GENOMIC DNA]</scope>
    <source>
        <strain evidence="5 6">CCNP 1315</strain>
    </source>
</reference>
<dbReference type="CDD" id="cd07302">
    <property type="entry name" value="CHD"/>
    <property type="match status" value="1"/>
</dbReference>
<accession>A0ABU5U3L1</accession>
<dbReference type="SMART" id="SM00091">
    <property type="entry name" value="PAS"/>
    <property type="match status" value="1"/>
</dbReference>
<evidence type="ECO:0000313" key="6">
    <source>
        <dbReference type="Proteomes" id="UP001301728"/>
    </source>
</evidence>
<dbReference type="InterPro" id="IPR001054">
    <property type="entry name" value="A/G_cyclase"/>
</dbReference>
<evidence type="ECO:0000259" key="3">
    <source>
        <dbReference type="PROSITE" id="PS50112"/>
    </source>
</evidence>
<dbReference type="Gene3D" id="3.30.450.20">
    <property type="entry name" value="PAS domain"/>
    <property type="match status" value="1"/>
</dbReference>
<dbReference type="SMART" id="SM00044">
    <property type="entry name" value="CYCc"/>
    <property type="match status" value="1"/>
</dbReference>
<dbReference type="InterPro" id="IPR050697">
    <property type="entry name" value="Adenylyl/Guanylyl_Cyclase_3/4"/>
</dbReference>
<dbReference type="CDD" id="cd00130">
    <property type="entry name" value="PAS"/>
    <property type="match status" value="1"/>
</dbReference>
<sequence length="1032" mass="115662">MKSASPGNPKEQTVSTTIDVIGESDSPKSYHSHREVTSSTTPDPKPSSQSTTNGSGSAIVPSNNNGNFSSLLAPLTKDTFVEAVKDVEKKLKTVNETLSILDNLLDSQGFEAILNQMLCSITLKTGELLSADRTTIWLLDDDKQELWSIVAKGEDGKPLELRIPRSAGIAGEAATLKEVVNIPYDFYDDPRSNAAKEFDRKNGYRTYSMVAMPLLDEQEELVAVVQLLNKLKLESDPEVPLEDKIDTIGFTDEDEQLFKEFAPSIRLILQSSKSFYAATQKQRAATALMNAVNSLSKCSLDLEETLKNVMDQAKELMNADRSTLWLLDAEKGELWTKIPIEGTLSEIRIPATAGFAGMVAQSGEPLLIPFDVYDDPRSVKSKETDQKTGYRTCSLMCTPVFNSDDELIGVTQLINKKKQGEYPPYDPDNWPEPPEQWKSSFNRNDLDFMRAFNIQAGIALQNAKLFETVRQQEQMQRDILRSLSNGVISTDKNGKIIATNECAQVLLGLSAVDVTQGRYVPDLIHLKEGDFTKWFENALHPKDAKDRQQYYPDQTLLSGAAEAPQSINLSINSMSDINDPDKVSGVLVVMEDISGEKEVKNLIYRYMTPEVAEQLLASGDIGLGGKRKHVTVLFSDIRSYTTLTEKLQAEEVVTMLNEYFEEMVDTVLSYKGTLDKYIGDALMAVFGSPAPLEDHPWMAMQAAVEMRYRLAKFNELRVANGLMPISIGMGLHSDEVISGNIGSSKRMELTSIGDGVNLASRLEGTSKQYGTDIIISDNAYHPYAERLIVRELDYITVKGKSQPVKIYELVGIREGKLARPLSEAQQQIIDHYHKGREYYLKPAREKLTEQKIVELLGQLEELPEAQIKKLSYDEKKLLADMIFDLSLQALTSILGENTVNRLELTLFKQMPIEEASLKVTEKVKAITPRDARKLLTAKLKQFSVDWKTQQMLEDEAQEMSLPQLRKLIDIAKKEFTAHAKEAFRNAKREFLEVLKIDPKNKAAKLHVDRCILYETTTPPDESWDGVWKLTEK</sequence>
<dbReference type="PANTHER" id="PTHR43081">
    <property type="entry name" value="ADENYLATE CYCLASE, TERMINAL-DIFFERENTIATION SPECIFIC-RELATED"/>
    <property type="match status" value="1"/>
</dbReference>
<evidence type="ECO:0000259" key="4">
    <source>
        <dbReference type="PROSITE" id="PS50125"/>
    </source>
</evidence>
<dbReference type="InterPro" id="IPR000014">
    <property type="entry name" value="PAS"/>
</dbReference>
<evidence type="ECO:0000256" key="2">
    <source>
        <dbReference type="SAM" id="MobiDB-lite"/>
    </source>
</evidence>
<dbReference type="InterPro" id="IPR029016">
    <property type="entry name" value="GAF-like_dom_sf"/>
</dbReference>
<dbReference type="InterPro" id="IPR003018">
    <property type="entry name" value="GAF"/>
</dbReference>
<dbReference type="Pfam" id="PF00211">
    <property type="entry name" value="Guanylate_cyc"/>
    <property type="match status" value="1"/>
</dbReference>
<feature type="compositionally biased region" description="Polar residues" evidence="2">
    <location>
        <begin position="53"/>
        <end position="63"/>
    </location>
</feature>
<protein>
    <submittedName>
        <fullName evidence="5">GAF domain-containing protein</fullName>
    </submittedName>
</protein>
<gene>
    <name evidence="5" type="ORF">VB854_22820</name>
</gene>
<dbReference type="PROSITE" id="PS50112">
    <property type="entry name" value="PAS"/>
    <property type="match status" value="1"/>
</dbReference>
<dbReference type="PANTHER" id="PTHR43081:SF1">
    <property type="entry name" value="ADENYLATE CYCLASE, TERMINAL-DIFFERENTIATION SPECIFIC"/>
    <property type="match status" value="1"/>
</dbReference>
<feature type="region of interest" description="Disordered" evidence="2">
    <location>
        <begin position="1"/>
        <end position="63"/>
    </location>
</feature>
<proteinExistence type="inferred from homology"/>
<organism evidence="5 6">
    <name type="scientific">Limnoraphis robusta CCNP1315</name>
    <dbReference type="NCBI Taxonomy" id="3110306"/>
    <lineage>
        <taxon>Bacteria</taxon>
        <taxon>Bacillati</taxon>
        <taxon>Cyanobacteriota</taxon>
        <taxon>Cyanophyceae</taxon>
        <taxon>Oscillatoriophycideae</taxon>
        <taxon>Oscillatoriales</taxon>
        <taxon>Sirenicapillariaceae</taxon>
        <taxon>Limnoraphis</taxon>
    </lineage>
</organism>
<dbReference type="Gene3D" id="3.30.450.40">
    <property type="match status" value="2"/>
</dbReference>
<dbReference type="InterPro" id="IPR029787">
    <property type="entry name" value="Nucleotide_cyclase"/>
</dbReference>
<dbReference type="SUPFAM" id="SSF55073">
    <property type="entry name" value="Nucleotide cyclase"/>
    <property type="match status" value="1"/>
</dbReference>
<comment type="caution">
    <text evidence="5">The sequence shown here is derived from an EMBL/GenBank/DDBJ whole genome shotgun (WGS) entry which is preliminary data.</text>
</comment>
<feature type="domain" description="Guanylate cyclase" evidence="4">
    <location>
        <begin position="631"/>
        <end position="763"/>
    </location>
</feature>
<dbReference type="Gene3D" id="3.30.70.1230">
    <property type="entry name" value="Nucleotide cyclase"/>
    <property type="match status" value="1"/>
</dbReference>
<evidence type="ECO:0000313" key="5">
    <source>
        <dbReference type="EMBL" id="MEA5521777.1"/>
    </source>
</evidence>
<dbReference type="EMBL" id="JAYGHT010000138">
    <property type="protein sequence ID" value="MEA5521777.1"/>
    <property type="molecule type" value="Genomic_DNA"/>
</dbReference>
<dbReference type="InterPro" id="IPR035965">
    <property type="entry name" value="PAS-like_dom_sf"/>
</dbReference>
<name>A0ABU5U3L1_9CYAN</name>
<dbReference type="Pfam" id="PF01590">
    <property type="entry name" value="GAF"/>
    <property type="match status" value="2"/>
</dbReference>